<sequence>MSGDRGASFDDTQRVERFDRLFQDVAMKTLIGATKDILAEFVVDVFFRNVRDRFVDKQTLQQRLHTNAHTMNNGQILNYILNINTLVDTSNLNGQRLFYALCTTFVRKSIAAKSALDNLTHAFDRIIEIEHRLFNRRRILGHVLAYLADHSDGDNLQCRINLQCLDYLMKRYID</sequence>
<name>A0A2K9VS86_9ABAC</name>
<proteinExistence type="predicted"/>
<dbReference type="KEGG" id="vg:40526986"/>
<dbReference type="InterPro" id="IPR009946">
    <property type="entry name" value="AcMNPV_Orf4"/>
</dbReference>
<dbReference type="GeneID" id="40526986"/>
<accession>A0A2K9VS86</accession>
<organism evidence="1 2">
    <name type="scientific">Mythimna unipuncta nucleopolyhedrovirus</name>
    <dbReference type="NCBI Taxonomy" id="447897"/>
    <lineage>
        <taxon>Viruses</taxon>
        <taxon>Viruses incertae sedis</taxon>
        <taxon>Naldaviricetes</taxon>
        <taxon>Lefavirales</taxon>
        <taxon>Baculoviridae</taxon>
        <taxon>Alphabaculovirus</taxon>
    </lineage>
</organism>
<dbReference type="Pfam" id="PF07346">
    <property type="entry name" value="DUF1477"/>
    <property type="match status" value="1"/>
</dbReference>
<dbReference type="Proteomes" id="UP000297194">
    <property type="component" value="Segment"/>
</dbReference>
<protein>
    <submittedName>
        <fullName evidence="1">Uncharacterized protein</fullName>
    </submittedName>
</protein>
<dbReference type="EMBL" id="MF375894">
    <property type="protein sequence ID" value="AUV65313.1"/>
    <property type="molecule type" value="Genomic_DNA"/>
</dbReference>
<keyword evidence="2" id="KW-1185">Reference proteome</keyword>
<dbReference type="RefSeq" id="YP_009666706.1">
    <property type="nucleotide sequence ID" value="NC_043530.1"/>
</dbReference>
<evidence type="ECO:0000313" key="2">
    <source>
        <dbReference type="Proteomes" id="UP000297194"/>
    </source>
</evidence>
<reference evidence="1" key="1">
    <citation type="journal article" date="2017" name="Virus Genes">
        <title>The complete genome sequence of a third distinct baculovirus isolated from the true armyworm, Mythimna unipuncta, contains two copies of the lef-7 gene.</title>
        <authorList>
            <person name="Harrison R.L."/>
            <person name="Mowery J.D."/>
            <person name="Rowley D.L."/>
            <person name="Bauchan G.R."/>
            <person name="Theilmann D.A."/>
            <person name="Rohrmann G.F."/>
            <person name="Erlandson M.A."/>
        </authorList>
    </citation>
    <scope>NUCLEOTIDE SEQUENCE [LARGE SCALE GENOMIC DNA]</scope>
    <source>
        <strain evidence="1">#7</strain>
    </source>
</reference>
<evidence type="ECO:0000313" key="1">
    <source>
        <dbReference type="EMBL" id="AUV65313.1"/>
    </source>
</evidence>